<feature type="non-terminal residue" evidence="1">
    <location>
        <position position="1"/>
    </location>
</feature>
<accession>A0ACA9PSH9</accession>
<organism evidence="1 2">
    <name type="scientific">Dentiscutata heterogama</name>
    <dbReference type="NCBI Taxonomy" id="1316150"/>
    <lineage>
        <taxon>Eukaryota</taxon>
        <taxon>Fungi</taxon>
        <taxon>Fungi incertae sedis</taxon>
        <taxon>Mucoromycota</taxon>
        <taxon>Glomeromycotina</taxon>
        <taxon>Glomeromycetes</taxon>
        <taxon>Diversisporales</taxon>
        <taxon>Gigasporaceae</taxon>
        <taxon>Dentiscutata</taxon>
    </lineage>
</organism>
<protein>
    <submittedName>
        <fullName evidence="1">6731_t:CDS:1</fullName>
    </submittedName>
</protein>
<feature type="non-terminal residue" evidence="1">
    <location>
        <position position="52"/>
    </location>
</feature>
<keyword evidence="2" id="KW-1185">Reference proteome</keyword>
<dbReference type="Proteomes" id="UP000789702">
    <property type="component" value="Unassembled WGS sequence"/>
</dbReference>
<dbReference type="EMBL" id="CAJVPU010031071">
    <property type="protein sequence ID" value="CAG8715865.1"/>
    <property type="molecule type" value="Genomic_DNA"/>
</dbReference>
<evidence type="ECO:0000313" key="1">
    <source>
        <dbReference type="EMBL" id="CAG8715865.1"/>
    </source>
</evidence>
<name>A0ACA9PSH9_9GLOM</name>
<evidence type="ECO:0000313" key="2">
    <source>
        <dbReference type="Proteomes" id="UP000789702"/>
    </source>
</evidence>
<sequence>SNDALSDEIEFDRISDGKYEVIVSDYLRAFGSEVVLPLLSLLLARRKSSFVV</sequence>
<proteinExistence type="predicted"/>
<comment type="caution">
    <text evidence="1">The sequence shown here is derived from an EMBL/GenBank/DDBJ whole genome shotgun (WGS) entry which is preliminary data.</text>
</comment>
<gene>
    <name evidence="1" type="ORF">DHETER_LOCUS12535</name>
</gene>
<reference evidence="1" key="1">
    <citation type="submission" date="2021-06" db="EMBL/GenBank/DDBJ databases">
        <authorList>
            <person name="Kallberg Y."/>
            <person name="Tangrot J."/>
            <person name="Rosling A."/>
        </authorList>
    </citation>
    <scope>NUCLEOTIDE SEQUENCE</scope>
    <source>
        <strain evidence="1">IL203A</strain>
    </source>
</reference>